<dbReference type="RefSeq" id="WP_123880530.1">
    <property type="nucleotide sequence ID" value="NZ_RPFZ01000001.1"/>
</dbReference>
<keyword evidence="2" id="KW-1185">Reference proteome</keyword>
<evidence type="ECO:0000313" key="2">
    <source>
        <dbReference type="Proteomes" id="UP000275232"/>
    </source>
</evidence>
<dbReference type="GO" id="GO:0046872">
    <property type="term" value="F:metal ion binding"/>
    <property type="evidence" value="ECO:0007669"/>
    <property type="project" value="InterPro"/>
</dbReference>
<dbReference type="InterPro" id="IPR036724">
    <property type="entry name" value="Cobalamin-bd_sf"/>
</dbReference>
<evidence type="ECO:0000313" key="1">
    <source>
        <dbReference type="EMBL" id="RPF71774.1"/>
    </source>
</evidence>
<accession>A0A3N5CRP8</accession>
<organism evidence="1 2">
    <name type="scientific">Aurantiacibacter spongiae</name>
    <dbReference type="NCBI Taxonomy" id="2488860"/>
    <lineage>
        <taxon>Bacteria</taxon>
        <taxon>Pseudomonadati</taxon>
        <taxon>Pseudomonadota</taxon>
        <taxon>Alphaproteobacteria</taxon>
        <taxon>Sphingomonadales</taxon>
        <taxon>Erythrobacteraceae</taxon>
        <taxon>Aurantiacibacter</taxon>
    </lineage>
</organism>
<comment type="caution">
    <text evidence="1">The sequence shown here is derived from an EMBL/GenBank/DDBJ whole genome shotgun (WGS) entry which is preliminary data.</text>
</comment>
<dbReference type="GO" id="GO:0031419">
    <property type="term" value="F:cobalamin binding"/>
    <property type="evidence" value="ECO:0007669"/>
    <property type="project" value="InterPro"/>
</dbReference>
<dbReference type="AlphaFoldDB" id="A0A3N5CRP8"/>
<dbReference type="SUPFAM" id="SSF52242">
    <property type="entry name" value="Cobalamin (vitamin B12)-binding domain"/>
    <property type="match status" value="1"/>
</dbReference>
<proteinExistence type="predicted"/>
<evidence type="ECO:0008006" key="3">
    <source>
        <dbReference type="Google" id="ProtNLM"/>
    </source>
</evidence>
<sequence>MAAFEPAVSMAPRLRAMDEPQGDCWPELVDALRDAILASPHDETAHADIVRKTACICSDPTRLAENLLAGTARLLGEMWLEDDVDFVAVTLATHLLTNLLMRLEEAPETFGFAAGPRAAGIERGTVALMVAPGEQHGFGLCLLAYRLRYVGWQVHVAEGERDLVEHAFDRRPLAIGISAGHAEAIDRIASVVRLLRQRCSPRVLNIAVGGPAFSTPDCSRAVVACDLVATTADDMLTWLDKLGVETPSSPRLCTGDRLRPV</sequence>
<gene>
    <name evidence="1" type="ORF">EG799_09205</name>
</gene>
<protein>
    <recommendedName>
        <fullName evidence="3">Cobalamin B12-binding domain-containing protein</fullName>
    </recommendedName>
</protein>
<dbReference type="OrthoDB" id="5498228at2"/>
<reference evidence="1 2" key="1">
    <citation type="submission" date="2018-11" db="EMBL/GenBank/DDBJ databases">
        <title>Erythrobacter spongiae sp. nov., isolated from a marine sponge.</title>
        <authorList>
            <person name="Zhuang L."/>
            <person name="Luo L."/>
        </authorList>
    </citation>
    <scope>NUCLEOTIDE SEQUENCE [LARGE SCALE GENOMIC DNA]</scope>
    <source>
        <strain evidence="1 2">HN-E23</strain>
    </source>
</reference>
<dbReference type="Proteomes" id="UP000275232">
    <property type="component" value="Unassembled WGS sequence"/>
</dbReference>
<dbReference type="Gene3D" id="3.40.50.280">
    <property type="entry name" value="Cobalamin-binding domain"/>
    <property type="match status" value="1"/>
</dbReference>
<dbReference type="EMBL" id="RPFZ01000001">
    <property type="protein sequence ID" value="RPF71774.1"/>
    <property type="molecule type" value="Genomic_DNA"/>
</dbReference>
<name>A0A3N5CRP8_9SPHN</name>